<evidence type="ECO:0000313" key="2">
    <source>
        <dbReference type="EMBL" id="GMG87303.1"/>
    </source>
</evidence>
<comment type="caution">
    <text evidence="2">The sequence shown here is derived from an EMBL/GenBank/DDBJ whole genome shotgun (WGS) entry which is preliminary data.</text>
</comment>
<reference evidence="2 3" key="1">
    <citation type="submission" date="2023-04" db="EMBL/GenBank/DDBJ databases">
        <title>Marinobulbifer ophiurae gen. nov., sp. Nov., isolate from tissue of brittle star Ophioplocus japonicus.</title>
        <authorList>
            <person name="Kawano K."/>
            <person name="Sawayama S."/>
            <person name="Nakagawa S."/>
        </authorList>
    </citation>
    <scope>NUCLEOTIDE SEQUENCE [LARGE SCALE GENOMIC DNA]</scope>
    <source>
        <strain evidence="2 3">NKW57</strain>
    </source>
</reference>
<name>A0ABQ6LYX9_9GAMM</name>
<keyword evidence="3" id="KW-1185">Reference proteome</keyword>
<keyword evidence="1" id="KW-0472">Membrane</keyword>
<keyword evidence="1" id="KW-0812">Transmembrane</keyword>
<protein>
    <submittedName>
        <fullName evidence="2">Uncharacterized protein</fullName>
    </submittedName>
</protein>
<sequence>MFEVIMALLNLVLGLYLMAIGKGRALPRTRKPISPEREARFRRLCYWAGIAMLILAVLYLLKLFFVPAA</sequence>
<gene>
    <name evidence="2" type="ORF">MNKW57_16240</name>
</gene>
<organism evidence="2 3">
    <name type="scientific">Biformimicrobium ophioploci</name>
    <dbReference type="NCBI Taxonomy" id="3036711"/>
    <lineage>
        <taxon>Bacteria</taxon>
        <taxon>Pseudomonadati</taxon>
        <taxon>Pseudomonadota</taxon>
        <taxon>Gammaproteobacteria</taxon>
        <taxon>Cellvibrionales</taxon>
        <taxon>Microbulbiferaceae</taxon>
        <taxon>Biformimicrobium</taxon>
    </lineage>
</organism>
<evidence type="ECO:0000256" key="1">
    <source>
        <dbReference type="SAM" id="Phobius"/>
    </source>
</evidence>
<keyword evidence="1" id="KW-1133">Transmembrane helix</keyword>
<dbReference type="RefSeq" id="WP_285763936.1">
    <property type="nucleotide sequence ID" value="NZ_BSYJ01000003.1"/>
</dbReference>
<feature type="transmembrane region" description="Helical" evidence="1">
    <location>
        <begin position="44"/>
        <end position="65"/>
    </location>
</feature>
<evidence type="ECO:0000313" key="3">
    <source>
        <dbReference type="Proteomes" id="UP001224392"/>
    </source>
</evidence>
<dbReference type="Proteomes" id="UP001224392">
    <property type="component" value="Unassembled WGS sequence"/>
</dbReference>
<proteinExistence type="predicted"/>
<dbReference type="EMBL" id="BSYJ01000003">
    <property type="protein sequence ID" value="GMG87303.1"/>
    <property type="molecule type" value="Genomic_DNA"/>
</dbReference>
<feature type="transmembrane region" description="Helical" evidence="1">
    <location>
        <begin position="6"/>
        <end position="23"/>
    </location>
</feature>
<accession>A0ABQ6LYX9</accession>